<sequence length="109" mass="11829">MTLSSIISKLSSASSLVTAIGYILFAIGINSDGITKENLAVSGRWIIFIGTFLLYALNIISIRQNENKDEIIIENPDLLILAGSFMIASGAFVDAIGFEKKNLKEAQVY</sequence>
<keyword evidence="3" id="KW-1185">Reference proteome</keyword>
<keyword evidence="1" id="KW-0472">Membrane</keyword>
<reference evidence="2" key="1">
    <citation type="submission" date="2011-05" db="EMBL/GenBank/DDBJ databases">
        <title>Complete sequence of Thermoanaerobacterium xylanolyticum LX-11.</title>
        <authorList>
            <consortium name="US DOE Joint Genome Institute"/>
            <person name="Lucas S."/>
            <person name="Han J."/>
            <person name="Lapidus A."/>
            <person name="Cheng J.-F."/>
            <person name="Goodwin L."/>
            <person name="Pitluck S."/>
            <person name="Peters L."/>
            <person name="Mikhailova N."/>
            <person name="Lu M."/>
            <person name="Han C."/>
            <person name="Tapia R."/>
            <person name="Land M."/>
            <person name="Hauser L."/>
            <person name="Kyrpides N."/>
            <person name="Ivanova N."/>
            <person name="Pagani I."/>
            <person name="Hemme C."/>
            <person name="Woyke T."/>
        </authorList>
    </citation>
    <scope>NUCLEOTIDE SEQUENCE</scope>
    <source>
        <strain evidence="2">LX-11</strain>
    </source>
</reference>
<dbReference type="Proteomes" id="UP000007239">
    <property type="component" value="Chromosome"/>
</dbReference>
<keyword evidence="1" id="KW-0812">Transmembrane</keyword>
<feature type="transmembrane region" description="Helical" evidence="1">
    <location>
        <begin position="6"/>
        <end position="27"/>
    </location>
</feature>
<feature type="transmembrane region" description="Helical" evidence="1">
    <location>
        <begin position="39"/>
        <end position="58"/>
    </location>
</feature>
<evidence type="ECO:0000313" key="2">
    <source>
        <dbReference type="EMBL" id="AEF16860.1"/>
    </source>
</evidence>
<evidence type="ECO:0000313" key="3">
    <source>
        <dbReference type="Proteomes" id="UP000007239"/>
    </source>
</evidence>
<keyword evidence="1" id="KW-1133">Transmembrane helix</keyword>
<dbReference type="KEGG" id="txy:Thexy_0819"/>
<protein>
    <submittedName>
        <fullName evidence="2">Uncharacterized protein</fullName>
    </submittedName>
</protein>
<name>F6BJ28_THEXL</name>
<gene>
    <name evidence="2" type="ordered locus">Thexy_0819</name>
</gene>
<dbReference type="EMBL" id="CP002739">
    <property type="protein sequence ID" value="AEF16860.1"/>
    <property type="molecule type" value="Genomic_DNA"/>
</dbReference>
<feature type="transmembrane region" description="Helical" evidence="1">
    <location>
        <begin position="78"/>
        <end position="98"/>
    </location>
</feature>
<proteinExistence type="predicted"/>
<dbReference type="AlphaFoldDB" id="F6BJ28"/>
<evidence type="ECO:0000256" key="1">
    <source>
        <dbReference type="SAM" id="Phobius"/>
    </source>
</evidence>
<dbReference type="RefSeq" id="WP_013787608.1">
    <property type="nucleotide sequence ID" value="NC_015555.1"/>
</dbReference>
<organism evidence="2 3">
    <name type="scientific">Thermoanaerobacterium xylanolyticum (strain ATCC 49914 / DSM 7097 / LX-11)</name>
    <dbReference type="NCBI Taxonomy" id="858215"/>
    <lineage>
        <taxon>Bacteria</taxon>
        <taxon>Bacillati</taxon>
        <taxon>Bacillota</taxon>
        <taxon>Clostridia</taxon>
        <taxon>Thermoanaerobacterales</taxon>
        <taxon>Thermoanaerobacteraceae</taxon>
        <taxon>Thermoanaerobacterium</taxon>
    </lineage>
</organism>
<accession>F6BJ28</accession>
<dbReference type="HOGENOM" id="CLU_2182749_0_0_9"/>